<organism evidence="3 4">
    <name type="scientific">Microterricola viridarii</name>
    <dbReference type="NCBI Taxonomy" id="412690"/>
    <lineage>
        <taxon>Bacteria</taxon>
        <taxon>Bacillati</taxon>
        <taxon>Actinomycetota</taxon>
        <taxon>Actinomycetes</taxon>
        <taxon>Micrococcales</taxon>
        <taxon>Microbacteriaceae</taxon>
        <taxon>Microterricola</taxon>
    </lineage>
</organism>
<sequence length="249" mass="26470">MTTTRGRTVRLVAVALAAGLALLIAGCSAPQPQAGQQTAPTSTKTPRPTPTTHVAPVELPSVDAELLAHVSGFVIRPDVLELRDDDGDVVTALSYMAAPAEAIAVLSTVFGEAPADEEYPGTNHTPPGVTHSWGSLVLDERFYDEQRRIDEQLDYLVWPRFAVYFDGPASGEIPMSTIQGIQAGDSWDFASSSPGFQSELYTCIGTPVDVIDVARPDGGDAQSTVIVIESDDATVRWVRAPEMVTDGCA</sequence>
<keyword evidence="4" id="KW-1185">Reference proteome</keyword>
<feature type="compositionally biased region" description="Low complexity" evidence="1">
    <location>
        <begin position="31"/>
        <end position="52"/>
    </location>
</feature>
<evidence type="ECO:0000256" key="2">
    <source>
        <dbReference type="SAM" id="SignalP"/>
    </source>
</evidence>
<dbReference type="Proteomes" id="UP000058305">
    <property type="component" value="Chromosome"/>
</dbReference>
<protein>
    <recommendedName>
        <fullName evidence="5">Lipoprotein</fullName>
    </recommendedName>
</protein>
<accession>A0A109QX53</accession>
<dbReference type="KEGG" id="mvd:AWU67_01320"/>
<reference evidence="3 4" key="1">
    <citation type="journal article" date="2016" name="J. Biotechnol.">
        <title>First complete genome sequence of a species in the genus Microterricola, an extremophilic cold active enzyme producing bacterial strain ERGS5:02 isolated from Sikkim Himalaya.</title>
        <authorList>
            <person name="Himanshu"/>
            <person name="Swarnkar M.K."/>
            <person name="Singh D."/>
            <person name="Kumar R."/>
        </authorList>
    </citation>
    <scope>NUCLEOTIDE SEQUENCE [LARGE SCALE GENOMIC DNA]</scope>
    <source>
        <strain evidence="3 4">ERGS5:02</strain>
    </source>
</reference>
<feature type="chain" id="PRO_5038551447" description="Lipoprotein" evidence="2">
    <location>
        <begin position="30"/>
        <end position="249"/>
    </location>
</feature>
<dbReference type="EMBL" id="CP014145">
    <property type="protein sequence ID" value="AMB57725.1"/>
    <property type="molecule type" value="Genomic_DNA"/>
</dbReference>
<feature type="region of interest" description="Disordered" evidence="1">
    <location>
        <begin position="31"/>
        <end position="54"/>
    </location>
</feature>
<dbReference type="PROSITE" id="PS51257">
    <property type="entry name" value="PROKAR_LIPOPROTEIN"/>
    <property type="match status" value="1"/>
</dbReference>
<evidence type="ECO:0000313" key="4">
    <source>
        <dbReference type="Proteomes" id="UP000058305"/>
    </source>
</evidence>
<dbReference type="AlphaFoldDB" id="A0A109QX53"/>
<evidence type="ECO:0000313" key="3">
    <source>
        <dbReference type="EMBL" id="AMB57725.1"/>
    </source>
</evidence>
<feature type="signal peptide" evidence="2">
    <location>
        <begin position="1"/>
        <end position="29"/>
    </location>
</feature>
<keyword evidence="2" id="KW-0732">Signal</keyword>
<dbReference type="RefSeq" id="WP_067225726.1">
    <property type="nucleotide sequence ID" value="NZ_CP014145.1"/>
</dbReference>
<gene>
    <name evidence="3" type="ORF">AWU67_01320</name>
</gene>
<evidence type="ECO:0000256" key="1">
    <source>
        <dbReference type="SAM" id="MobiDB-lite"/>
    </source>
</evidence>
<proteinExistence type="predicted"/>
<evidence type="ECO:0008006" key="5">
    <source>
        <dbReference type="Google" id="ProtNLM"/>
    </source>
</evidence>
<dbReference type="OrthoDB" id="5006159at2"/>
<reference evidence="4" key="2">
    <citation type="submission" date="2016-01" db="EMBL/GenBank/DDBJ databases">
        <title>First complete genome sequence of a species in the genus Microterricola, an extremophilic cold active enzyme producing strain ERGS5:02 isolated from Sikkim Himalaya.</title>
        <authorList>
            <person name="Kumar R."/>
            <person name="Singh D."/>
            <person name="Swarnkar M.K."/>
        </authorList>
    </citation>
    <scope>NUCLEOTIDE SEQUENCE [LARGE SCALE GENOMIC DNA]</scope>
    <source>
        <strain evidence="4">ERGS5:02</strain>
    </source>
</reference>
<name>A0A109QX53_9MICO</name>